<dbReference type="Proteomes" id="UP001552299">
    <property type="component" value="Unassembled WGS sequence"/>
</dbReference>
<proteinExistence type="predicted"/>
<comment type="caution">
    <text evidence="2">The sequence shown here is derived from an EMBL/GenBank/DDBJ whole genome shotgun (WGS) entry which is preliminary data.</text>
</comment>
<evidence type="ECO:0000313" key="3">
    <source>
        <dbReference type="Proteomes" id="UP001552299"/>
    </source>
</evidence>
<name>A0ABD0V0J0_DENTH</name>
<keyword evidence="3" id="KW-1185">Reference proteome</keyword>
<reference evidence="2 3" key="1">
    <citation type="journal article" date="2024" name="Plant Biotechnol. J.">
        <title>Dendrobium thyrsiflorum genome and its molecular insights into genes involved in important horticultural traits.</title>
        <authorList>
            <person name="Chen B."/>
            <person name="Wang J.Y."/>
            <person name="Zheng P.J."/>
            <person name="Li K.L."/>
            <person name="Liang Y.M."/>
            <person name="Chen X.F."/>
            <person name="Zhang C."/>
            <person name="Zhao X."/>
            <person name="He X."/>
            <person name="Zhang G.Q."/>
            <person name="Liu Z.J."/>
            <person name="Xu Q."/>
        </authorList>
    </citation>
    <scope>NUCLEOTIDE SEQUENCE [LARGE SCALE GENOMIC DNA]</scope>
    <source>
        <strain evidence="2">GZMU011</strain>
    </source>
</reference>
<dbReference type="AlphaFoldDB" id="A0ABD0V0J0"/>
<sequence length="67" mass="7665">MKKRPRSNRTPTLASAGTSTRSTSRIVGSARRPQRICALDTEHGRNVFVRMPLREIYISYVVEMRMA</sequence>
<feature type="compositionally biased region" description="Polar residues" evidence="1">
    <location>
        <begin position="8"/>
        <end position="17"/>
    </location>
</feature>
<protein>
    <submittedName>
        <fullName evidence="2">Uncharacterized protein</fullName>
    </submittedName>
</protein>
<accession>A0ABD0V0J0</accession>
<evidence type="ECO:0000256" key="1">
    <source>
        <dbReference type="SAM" id="MobiDB-lite"/>
    </source>
</evidence>
<dbReference type="EMBL" id="JANQDX010000009">
    <property type="protein sequence ID" value="KAL0918290.1"/>
    <property type="molecule type" value="Genomic_DNA"/>
</dbReference>
<feature type="region of interest" description="Disordered" evidence="1">
    <location>
        <begin position="1"/>
        <end position="30"/>
    </location>
</feature>
<evidence type="ECO:0000313" key="2">
    <source>
        <dbReference type="EMBL" id="KAL0918290.1"/>
    </source>
</evidence>
<organism evidence="2 3">
    <name type="scientific">Dendrobium thyrsiflorum</name>
    <name type="common">Pinecone-like raceme dendrobium</name>
    <name type="synonym">Orchid</name>
    <dbReference type="NCBI Taxonomy" id="117978"/>
    <lineage>
        <taxon>Eukaryota</taxon>
        <taxon>Viridiplantae</taxon>
        <taxon>Streptophyta</taxon>
        <taxon>Embryophyta</taxon>
        <taxon>Tracheophyta</taxon>
        <taxon>Spermatophyta</taxon>
        <taxon>Magnoliopsida</taxon>
        <taxon>Liliopsida</taxon>
        <taxon>Asparagales</taxon>
        <taxon>Orchidaceae</taxon>
        <taxon>Epidendroideae</taxon>
        <taxon>Malaxideae</taxon>
        <taxon>Dendrobiinae</taxon>
        <taxon>Dendrobium</taxon>
    </lineage>
</organism>
<gene>
    <name evidence="2" type="ORF">M5K25_010289</name>
</gene>